<dbReference type="InterPro" id="IPR047192">
    <property type="entry name" value="Euk_RPA1_DBD_C"/>
</dbReference>
<evidence type="ECO:0000256" key="3">
    <source>
        <dbReference type="ARBA" id="ARBA00022771"/>
    </source>
</evidence>
<feature type="domain" description="Replication factor A C-terminal" evidence="6">
    <location>
        <begin position="213"/>
        <end position="337"/>
    </location>
</feature>
<reference evidence="7" key="1">
    <citation type="journal article" date="2019" name="Sci. Rep.">
        <title>Draft genome of Tanacetum cinerariifolium, the natural source of mosquito coil.</title>
        <authorList>
            <person name="Yamashiro T."/>
            <person name="Shiraishi A."/>
            <person name="Satake H."/>
            <person name="Nakayama K."/>
        </authorList>
    </citation>
    <scope>NUCLEOTIDE SEQUENCE</scope>
</reference>
<dbReference type="PANTHER" id="PTHR47165:SF4">
    <property type="entry name" value="OS03G0429900 PROTEIN"/>
    <property type="match status" value="1"/>
</dbReference>
<sequence>VQSEQKKNKKEAVVPHQRNNGKNVCIFENSPQASNMKERIITPIKDINPMIANMAIKGRCIPVWHSHKLNEIRDPYSLDCVFQDEECYIISNFGVAKNNGRLPLLPNRWKISFYKGTEVTRVDQIDDNLIGFVNEPFSYVIGTVVSIGNIVPINGYGFSKVRKTVVIEDTHYEANNRYNANEFKIRIHNLNIHVVTLAKFMVGMIRDIESETYCVVYATIHSIQYENRWAYSVCKACNTKVTTIQSKLGYSSRNKKQLWHCKNHGETYSVVSRFKIIFRIFDESGSTQIVLFDNNVYKMIKLSAWQIMEEQGMDTNQYFPGDLNQIIGKQYLFKLSVVNLTTTIIVMFTELKRLLRMLKQSTTSKMVL</sequence>
<dbReference type="Pfam" id="PF08646">
    <property type="entry name" value="Rep_fac-A_C"/>
    <property type="match status" value="1"/>
</dbReference>
<dbReference type="PANTHER" id="PTHR47165">
    <property type="entry name" value="OS03G0429900 PROTEIN"/>
    <property type="match status" value="1"/>
</dbReference>
<protein>
    <submittedName>
        <fullName evidence="7">Replication protein A 70 kDa DNA-binding subunit B</fullName>
    </submittedName>
</protein>
<keyword evidence="5 7" id="KW-0238">DNA-binding</keyword>
<keyword evidence="2" id="KW-0479">Metal-binding</keyword>
<evidence type="ECO:0000256" key="5">
    <source>
        <dbReference type="ARBA" id="ARBA00023125"/>
    </source>
</evidence>
<evidence type="ECO:0000256" key="2">
    <source>
        <dbReference type="ARBA" id="ARBA00022723"/>
    </source>
</evidence>
<keyword evidence="3" id="KW-0863">Zinc-finger</keyword>
<dbReference type="InterPro" id="IPR013955">
    <property type="entry name" value="Rep_factor-A_C"/>
</dbReference>
<dbReference type="GO" id="GO:0008270">
    <property type="term" value="F:zinc ion binding"/>
    <property type="evidence" value="ECO:0007669"/>
    <property type="project" value="UniProtKB-KW"/>
</dbReference>
<evidence type="ECO:0000256" key="4">
    <source>
        <dbReference type="ARBA" id="ARBA00022833"/>
    </source>
</evidence>
<comment type="similarity">
    <text evidence="1">Belongs to the replication factor A protein 1 family.</text>
</comment>
<evidence type="ECO:0000256" key="1">
    <source>
        <dbReference type="ARBA" id="ARBA00005690"/>
    </source>
</evidence>
<organism evidence="7">
    <name type="scientific">Tanacetum cinerariifolium</name>
    <name type="common">Dalmatian daisy</name>
    <name type="synonym">Chrysanthemum cinerariifolium</name>
    <dbReference type="NCBI Taxonomy" id="118510"/>
    <lineage>
        <taxon>Eukaryota</taxon>
        <taxon>Viridiplantae</taxon>
        <taxon>Streptophyta</taxon>
        <taxon>Embryophyta</taxon>
        <taxon>Tracheophyta</taxon>
        <taxon>Spermatophyta</taxon>
        <taxon>Magnoliopsida</taxon>
        <taxon>eudicotyledons</taxon>
        <taxon>Gunneridae</taxon>
        <taxon>Pentapetalae</taxon>
        <taxon>asterids</taxon>
        <taxon>campanulids</taxon>
        <taxon>Asterales</taxon>
        <taxon>Asteraceae</taxon>
        <taxon>Asteroideae</taxon>
        <taxon>Anthemideae</taxon>
        <taxon>Anthemidinae</taxon>
        <taxon>Tanacetum</taxon>
    </lineage>
</organism>
<proteinExistence type="inferred from homology"/>
<dbReference type="CDD" id="cd04476">
    <property type="entry name" value="RPA1_DBD_C"/>
    <property type="match status" value="1"/>
</dbReference>
<dbReference type="SUPFAM" id="SSF50249">
    <property type="entry name" value="Nucleic acid-binding proteins"/>
    <property type="match status" value="2"/>
</dbReference>
<dbReference type="GO" id="GO:0003677">
    <property type="term" value="F:DNA binding"/>
    <property type="evidence" value="ECO:0007669"/>
    <property type="project" value="UniProtKB-KW"/>
</dbReference>
<keyword evidence="4" id="KW-0862">Zinc</keyword>
<name>A0A699I7A6_TANCI</name>
<comment type="caution">
    <text evidence="7">The sequence shown here is derived from an EMBL/GenBank/DDBJ whole genome shotgun (WGS) entry which is preliminary data.</text>
</comment>
<dbReference type="InterPro" id="IPR012340">
    <property type="entry name" value="NA-bd_OB-fold"/>
</dbReference>
<feature type="non-terminal residue" evidence="7">
    <location>
        <position position="1"/>
    </location>
</feature>
<gene>
    <name evidence="7" type="ORF">Tci_487864</name>
</gene>
<evidence type="ECO:0000313" key="7">
    <source>
        <dbReference type="EMBL" id="GEZ15891.1"/>
    </source>
</evidence>
<dbReference type="EMBL" id="BKCJ010247072">
    <property type="protein sequence ID" value="GEZ15891.1"/>
    <property type="molecule type" value="Genomic_DNA"/>
</dbReference>
<dbReference type="AlphaFoldDB" id="A0A699I7A6"/>
<accession>A0A699I7A6</accession>
<dbReference type="Gene3D" id="2.40.50.140">
    <property type="entry name" value="Nucleic acid-binding proteins"/>
    <property type="match status" value="1"/>
</dbReference>
<evidence type="ECO:0000259" key="6">
    <source>
        <dbReference type="Pfam" id="PF08646"/>
    </source>
</evidence>